<accession>A0AAV4ARK8</accession>
<protein>
    <submittedName>
        <fullName evidence="1">Uncharacterized protein</fullName>
    </submittedName>
</protein>
<gene>
    <name evidence="1" type="ORF">PoB_003647200</name>
</gene>
<organism evidence="1 2">
    <name type="scientific">Plakobranchus ocellatus</name>
    <dbReference type="NCBI Taxonomy" id="259542"/>
    <lineage>
        <taxon>Eukaryota</taxon>
        <taxon>Metazoa</taxon>
        <taxon>Spiralia</taxon>
        <taxon>Lophotrochozoa</taxon>
        <taxon>Mollusca</taxon>
        <taxon>Gastropoda</taxon>
        <taxon>Heterobranchia</taxon>
        <taxon>Euthyneura</taxon>
        <taxon>Panpulmonata</taxon>
        <taxon>Sacoglossa</taxon>
        <taxon>Placobranchoidea</taxon>
        <taxon>Plakobranchidae</taxon>
        <taxon>Plakobranchus</taxon>
    </lineage>
</organism>
<evidence type="ECO:0000313" key="2">
    <source>
        <dbReference type="Proteomes" id="UP000735302"/>
    </source>
</evidence>
<proteinExistence type="predicted"/>
<dbReference type="AlphaFoldDB" id="A0AAV4ARK8"/>
<dbReference type="Proteomes" id="UP000735302">
    <property type="component" value="Unassembled WGS sequence"/>
</dbReference>
<comment type="caution">
    <text evidence="1">The sequence shown here is derived from an EMBL/GenBank/DDBJ whole genome shotgun (WGS) entry which is preliminary data.</text>
</comment>
<name>A0AAV4ARK8_9GAST</name>
<evidence type="ECO:0000313" key="1">
    <source>
        <dbReference type="EMBL" id="GFO09967.1"/>
    </source>
</evidence>
<sequence>MPTTTTSVSAVADNFNISIIDALYDLSFDWKKVTEKMIKKLLLSPCFPYTIPSASEREDKEPTLPSDTEASHNELESLLNCLSEVKGADFETTAEEYLAI</sequence>
<reference evidence="1 2" key="1">
    <citation type="journal article" date="2021" name="Elife">
        <title>Chloroplast acquisition without the gene transfer in kleptoplastic sea slugs, Plakobranchus ocellatus.</title>
        <authorList>
            <person name="Maeda T."/>
            <person name="Takahashi S."/>
            <person name="Yoshida T."/>
            <person name="Shimamura S."/>
            <person name="Takaki Y."/>
            <person name="Nagai Y."/>
            <person name="Toyoda A."/>
            <person name="Suzuki Y."/>
            <person name="Arimoto A."/>
            <person name="Ishii H."/>
            <person name="Satoh N."/>
            <person name="Nishiyama T."/>
            <person name="Hasebe M."/>
            <person name="Maruyama T."/>
            <person name="Minagawa J."/>
            <person name="Obokata J."/>
            <person name="Shigenobu S."/>
        </authorList>
    </citation>
    <scope>NUCLEOTIDE SEQUENCE [LARGE SCALE GENOMIC DNA]</scope>
</reference>
<dbReference type="EMBL" id="BLXT01004129">
    <property type="protein sequence ID" value="GFO09967.1"/>
    <property type="molecule type" value="Genomic_DNA"/>
</dbReference>
<keyword evidence="2" id="KW-1185">Reference proteome</keyword>